<protein>
    <submittedName>
        <fullName evidence="1">Uncharacterized protein</fullName>
    </submittedName>
</protein>
<reference evidence="1 2" key="1">
    <citation type="submission" date="2016-10" db="EMBL/GenBank/DDBJ databases">
        <authorList>
            <person name="de Groot N.N."/>
        </authorList>
    </citation>
    <scope>NUCLEOTIDE SEQUENCE [LARGE SCALE GENOMIC DNA]</scope>
    <source>
        <strain evidence="1 2">NE2</strain>
    </source>
</reference>
<proteinExistence type="predicted"/>
<dbReference type="RefSeq" id="WP_139223765.1">
    <property type="nucleotide sequence ID" value="NZ_FOSN01000064.1"/>
</dbReference>
<dbReference type="Proteomes" id="UP000198755">
    <property type="component" value="Unassembled WGS sequence"/>
</dbReference>
<dbReference type="AlphaFoldDB" id="A0A1I4DGJ7"/>
<name>A0A1I4DGJ7_9HYPH</name>
<dbReference type="EMBL" id="FOSN01000064">
    <property type="protein sequence ID" value="SFK92203.1"/>
    <property type="molecule type" value="Genomic_DNA"/>
</dbReference>
<organism evidence="1 2">
    <name type="scientific">Methylocapsa palsarum</name>
    <dbReference type="NCBI Taxonomy" id="1612308"/>
    <lineage>
        <taxon>Bacteria</taxon>
        <taxon>Pseudomonadati</taxon>
        <taxon>Pseudomonadota</taxon>
        <taxon>Alphaproteobacteria</taxon>
        <taxon>Hyphomicrobiales</taxon>
        <taxon>Beijerinckiaceae</taxon>
        <taxon>Methylocapsa</taxon>
    </lineage>
</organism>
<gene>
    <name evidence="1" type="ORF">SAMN05444581_1642</name>
</gene>
<evidence type="ECO:0000313" key="2">
    <source>
        <dbReference type="Proteomes" id="UP000198755"/>
    </source>
</evidence>
<keyword evidence="2" id="KW-1185">Reference proteome</keyword>
<evidence type="ECO:0000313" key="1">
    <source>
        <dbReference type="EMBL" id="SFK92203.1"/>
    </source>
</evidence>
<accession>A0A1I4DGJ7</accession>
<sequence>MNEQRPAITIDSCSDEVIYEIIARKITKADPPAWLVASLKRWGPGVIMSRAIAAWQPTRAEMKQKLQGVKNAAQTLIVALNDGAIRGFLDEAPQQIPYHGQMDMMLRDLVRRADESVGSLVTKDGRTKAGRNKAMPRRASHPKTECAALIAEAWLFIHGVDPVPKNREAATAAEMLWTGSVKKFSLEPVKTIVEGVIVQETKSWGDKLSGWRHHFKLAKDPALANFRQEFRRHLNEDRHRSNLHAGEELE</sequence>